<dbReference type="EMBL" id="JABFAE010000008">
    <property type="protein sequence ID" value="MBA0834778.1"/>
    <property type="molecule type" value="Genomic_DNA"/>
</dbReference>
<evidence type="ECO:0000313" key="1">
    <source>
        <dbReference type="EMBL" id="MBA0834778.1"/>
    </source>
</evidence>
<name>A0A7J9JKX4_9ROSI</name>
<comment type="caution">
    <text evidence="1">The sequence shown here is derived from an EMBL/GenBank/DDBJ whole genome shotgun (WGS) entry which is preliminary data.</text>
</comment>
<keyword evidence="2" id="KW-1185">Reference proteome</keyword>
<evidence type="ECO:0000313" key="2">
    <source>
        <dbReference type="Proteomes" id="UP000593575"/>
    </source>
</evidence>
<gene>
    <name evidence="1" type="ORF">Goarm_007103</name>
</gene>
<accession>A0A7J9JKX4</accession>
<reference evidence="1 2" key="1">
    <citation type="journal article" date="2019" name="Genome Biol. Evol.">
        <title>Insights into the evolution of the New World diploid cottons (Gossypium, subgenus Houzingenia) based on genome sequencing.</title>
        <authorList>
            <person name="Grover C.E."/>
            <person name="Arick M.A. 2nd"/>
            <person name="Thrash A."/>
            <person name="Conover J.L."/>
            <person name="Sanders W.S."/>
            <person name="Peterson D.G."/>
            <person name="Frelichowski J.E."/>
            <person name="Scheffler J.A."/>
            <person name="Scheffler B.E."/>
            <person name="Wendel J.F."/>
        </authorList>
    </citation>
    <scope>NUCLEOTIDE SEQUENCE [LARGE SCALE GENOMIC DNA]</scope>
    <source>
        <strain evidence="1">6</strain>
        <tissue evidence="1">Leaf</tissue>
    </source>
</reference>
<dbReference type="AlphaFoldDB" id="A0A7J9JKX4"/>
<protein>
    <submittedName>
        <fullName evidence="1">Uncharacterized protein</fullName>
    </submittedName>
</protein>
<organism evidence="1 2">
    <name type="scientific">Gossypium armourianum</name>
    <dbReference type="NCBI Taxonomy" id="34283"/>
    <lineage>
        <taxon>Eukaryota</taxon>
        <taxon>Viridiplantae</taxon>
        <taxon>Streptophyta</taxon>
        <taxon>Embryophyta</taxon>
        <taxon>Tracheophyta</taxon>
        <taxon>Spermatophyta</taxon>
        <taxon>Magnoliopsida</taxon>
        <taxon>eudicotyledons</taxon>
        <taxon>Gunneridae</taxon>
        <taxon>Pentapetalae</taxon>
        <taxon>rosids</taxon>
        <taxon>malvids</taxon>
        <taxon>Malvales</taxon>
        <taxon>Malvaceae</taxon>
        <taxon>Malvoideae</taxon>
        <taxon>Gossypium</taxon>
    </lineage>
</organism>
<sequence>MASNLSILPHLFLVSMRFSHHRKYSSTGTFCYIVKEREHQICESSCTRHRISPTGKDMAKVKELWYVEEYDVLALALNGKMKRWCQPPKPSVERITAKSICVVSPPQDECSPILTFLEPPIAQLRWQGVLCLCGDRVTEVWRIQEKVMVRRAVYHYDRCQVSSGSAVIYAVEAS</sequence>
<dbReference type="Proteomes" id="UP000593575">
    <property type="component" value="Unassembled WGS sequence"/>
</dbReference>
<proteinExistence type="predicted"/>